<accession>A0A3N6NYY2</accession>
<dbReference type="OrthoDB" id="9799912at2"/>
<dbReference type="Pfam" id="PF09907">
    <property type="entry name" value="HigB_toxin"/>
    <property type="match status" value="1"/>
</dbReference>
<dbReference type="AlphaFoldDB" id="A0A3N6NYY2"/>
<organism evidence="1 2">
    <name type="scientific">Okeania hirsuta</name>
    <dbReference type="NCBI Taxonomy" id="1458930"/>
    <lineage>
        <taxon>Bacteria</taxon>
        <taxon>Bacillati</taxon>
        <taxon>Cyanobacteriota</taxon>
        <taxon>Cyanophyceae</taxon>
        <taxon>Oscillatoriophycideae</taxon>
        <taxon>Oscillatoriales</taxon>
        <taxon>Microcoleaceae</taxon>
        <taxon>Okeania</taxon>
    </lineage>
</organism>
<name>A0A3N6NYY2_9CYAN</name>
<dbReference type="GO" id="GO:0004519">
    <property type="term" value="F:endonuclease activity"/>
    <property type="evidence" value="ECO:0007669"/>
    <property type="project" value="InterPro"/>
</dbReference>
<gene>
    <name evidence="1" type="ORF">D5R40_09740</name>
</gene>
<keyword evidence="2" id="KW-1185">Reference proteome</keyword>
<evidence type="ECO:0000313" key="1">
    <source>
        <dbReference type="EMBL" id="RQH46444.1"/>
    </source>
</evidence>
<protein>
    <submittedName>
        <fullName evidence="1">Type II toxin-antitoxin system HigB family toxin</fullName>
    </submittedName>
</protein>
<evidence type="ECO:0000313" key="2">
    <source>
        <dbReference type="Proteomes" id="UP000269154"/>
    </source>
</evidence>
<comment type="caution">
    <text evidence="1">The sequence shown here is derived from an EMBL/GenBank/DDBJ whole genome shotgun (WGS) entry which is preliminary data.</text>
</comment>
<proteinExistence type="predicted"/>
<dbReference type="InterPro" id="IPR018669">
    <property type="entry name" value="Toxin_HigB"/>
</dbReference>
<dbReference type="GO" id="GO:0003723">
    <property type="term" value="F:RNA binding"/>
    <property type="evidence" value="ECO:0007669"/>
    <property type="project" value="InterPro"/>
</dbReference>
<dbReference type="EMBL" id="RCBY01000040">
    <property type="protein sequence ID" value="RQH46444.1"/>
    <property type="molecule type" value="Genomic_DNA"/>
</dbReference>
<reference evidence="1 2" key="1">
    <citation type="journal article" date="2018" name="ACS Chem. Biol.">
        <title>Ketoreductase domain dysfunction expands chemodiversity: malyngamide biosynthesis in the cyanobacterium Okeania hirsuta.</title>
        <authorList>
            <person name="Moss N.A."/>
            <person name="Leao T."/>
            <person name="Rankin M."/>
            <person name="McCullough T.M."/>
            <person name="Qu P."/>
            <person name="Korobeynikov A."/>
            <person name="Smith J.L."/>
            <person name="Gerwick L."/>
            <person name="Gerwick W.H."/>
        </authorList>
    </citation>
    <scope>NUCLEOTIDE SEQUENCE [LARGE SCALE GENOMIC DNA]</scope>
    <source>
        <strain evidence="1 2">PAB10Feb10-1</strain>
    </source>
</reference>
<dbReference type="Proteomes" id="UP000269154">
    <property type="component" value="Unassembled WGS sequence"/>
</dbReference>
<sequence>MHLISIRNLRHDLAPHQHDVQNQVNAWYATVKSAKWKNLEEVRRIYRDAEAVGNFTVFNIKGNSYRLIVGINYENQTMYYKYFLTHAEYDKNKWKDDPYF</sequence>
<dbReference type="GO" id="GO:0110001">
    <property type="term" value="C:toxin-antitoxin complex"/>
    <property type="evidence" value="ECO:0007669"/>
    <property type="project" value="InterPro"/>
</dbReference>